<protein>
    <submittedName>
        <fullName evidence="5">Uncharacterized protein</fullName>
    </submittedName>
</protein>
<sequence length="953" mass="108148">MLSRVALVPRICLNCRLGLTPTRAPLYARTSLSQEHWFRRRYYASDSTIHTKERIEALISGRLVESKFKSSAKKTNKQRGGSKGKRGKRKSKKDEDDLPDWGLALKAKAKVLAEREAIIDIIEPVVENPLVEEPVTEESIKEDVETPTPEQEPEVPTPTKAEPDKPLEAIPTRIFKDDLVQARNLGVEALGQPVEALVVKNPNQMRRPRKPVRMLEEEKMAESIDLHWQTVMPKVEEPDELMDEAVQNIDELRPIDTNTLRIKDFDDLADQLVEGFTYNQLLAYFHRNLPKIDTKKTEIPKYDWVLEQTFWKASQPDHWELLKPKQRYAVMIIKKIWNLDIQEQVEGLGIMQVWVRPDVFQLISQPSSPVLKSLTMNYLYGSNEERIARNVDEDRLDIFARKSIVPVLLARLNEIVDSITSETISVRHVRKEDLHPERLQVLERITSTRILYEDSDAKLEISWLAKDDRLHSPTETHSDTAHQTESPADVVLRLLMGSHTRDQQTDLQILTASKKNESKDALFISHQRERRSMSWKEKLQPWARYVTPIGKQSIGDAGSLHFSDNISLPESSAKTTQVDATNSISATFGHILHSKLGSKENKMAKHARIISPIVPHPAALTPIPLDDKPVFQQTSIILKFAPNPSQATKFKGAIPEVHLKVPVDPDADLANFSFPPDSTLHGVLPWHVYDVLLPGKSVDVRFSQHQLLPLDVNQQSLKDFLAACDFNLLEGRLQTPSQTTFSIPSRWRSATGRSKSSRVVDVAYQFMGLEIHQVAEVDWHGHTLRYNSIEAGQHGGQRQELSLQLGLPQSNDKHTPTQEEKSHFLQLVEEIAAGKHFSWHQGYELIQEASDEDFAFDMLEESTEDYPLILEAEEAENLVSKSSIVAEEAVQESKQQDRENLDGETEITNTDADATEVPIEVSVESPSPTEVQSADQPSSPQPTEKKKRTRKSK</sequence>
<dbReference type="Pfam" id="PF20778">
    <property type="entry name" value="SLS1_C"/>
    <property type="match status" value="1"/>
</dbReference>
<evidence type="ECO:0000313" key="5">
    <source>
        <dbReference type="EMBL" id="KAK5998841.1"/>
    </source>
</evidence>
<evidence type="ECO:0000313" key="6">
    <source>
        <dbReference type="Proteomes" id="UP001338125"/>
    </source>
</evidence>
<dbReference type="InterPro" id="IPR032741">
    <property type="entry name" value="Sls1_KH-1"/>
</dbReference>
<feature type="region of interest" description="Disordered" evidence="1">
    <location>
        <begin position="69"/>
        <end position="98"/>
    </location>
</feature>
<name>A0ABR0T4C9_9HYPO</name>
<accession>A0ABR0T4C9</accession>
<dbReference type="InterPro" id="IPR048400">
    <property type="entry name" value="SLS1_N"/>
</dbReference>
<feature type="domain" description="SLS1 N-terminal" evidence="3">
    <location>
        <begin position="242"/>
        <end position="342"/>
    </location>
</feature>
<evidence type="ECO:0000259" key="4">
    <source>
        <dbReference type="Pfam" id="PF20778"/>
    </source>
</evidence>
<keyword evidence="6" id="KW-1185">Reference proteome</keyword>
<evidence type="ECO:0000259" key="3">
    <source>
        <dbReference type="Pfam" id="PF20776"/>
    </source>
</evidence>
<dbReference type="EMBL" id="JAVFKD010000001">
    <property type="protein sequence ID" value="KAK5998841.1"/>
    <property type="molecule type" value="Genomic_DNA"/>
</dbReference>
<organism evidence="5 6">
    <name type="scientific">Cladobotryum mycophilum</name>
    <dbReference type="NCBI Taxonomy" id="491253"/>
    <lineage>
        <taxon>Eukaryota</taxon>
        <taxon>Fungi</taxon>
        <taxon>Dikarya</taxon>
        <taxon>Ascomycota</taxon>
        <taxon>Pezizomycotina</taxon>
        <taxon>Sordariomycetes</taxon>
        <taxon>Hypocreomycetidae</taxon>
        <taxon>Hypocreales</taxon>
        <taxon>Hypocreaceae</taxon>
        <taxon>Cladobotryum</taxon>
    </lineage>
</organism>
<dbReference type="InterPro" id="IPR048401">
    <property type="entry name" value="SLS1_C"/>
</dbReference>
<proteinExistence type="predicted"/>
<evidence type="ECO:0000256" key="1">
    <source>
        <dbReference type="SAM" id="MobiDB-lite"/>
    </source>
</evidence>
<feature type="compositionally biased region" description="Polar residues" evidence="1">
    <location>
        <begin position="924"/>
        <end position="942"/>
    </location>
</feature>
<reference evidence="5 6" key="1">
    <citation type="submission" date="2024-01" db="EMBL/GenBank/DDBJ databases">
        <title>Complete genome of Cladobotryum mycophilum ATHUM6906.</title>
        <authorList>
            <person name="Christinaki A.C."/>
            <person name="Myridakis A.I."/>
            <person name="Kouvelis V.N."/>
        </authorList>
    </citation>
    <scope>NUCLEOTIDE SEQUENCE [LARGE SCALE GENOMIC DNA]</scope>
    <source>
        <strain evidence="5 6">ATHUM6906</strain>
    </source>
</reference>
<dbReference type="Pfam" id="PF14611">
    <property type="entry name" value="KH_SLS1_1"/>
    <property type="match status" value="1"/>
</dbReference>
<feature type="domain" description="SLS1 first KH" evidence="2">
    <location>
        <begin position="351"/>
        <end position="419"/>
    </location>
</feature>
<comment type="caution">
    <text evidence="5">The sequence shown here is derived from an EMBL/GenBank/DDBJ whole genome shotgun (WGS) entry which is preliminary data.</text>
</comment>
<feature type="compositionally biased region" description="Basic residues" evidence="1">
    <location>
        <begin position="70"/>
        <end position="91"/>
    </location>
</feature>
<dbReference type="Pfam" id="PF20776">
    <property type="entry name" value="SLS1_N"/>
    <property type="match status" value="1"/>
</dbReference>
<feature type="region of interest" description="Disordered" evidence="1">
    <location>
        <begin position="133"/>
        <end position="165"/>
    </location>
</feature>
<feature type="region of interest" description="Disordered" evidence="1">
    <location>
        <begin position="889"/>
        <end position="953"/>
    </location>
</feature>
<gene>
    <name evidence="5" type="ORF">PT974_01225</name>
</gene>
<evidence type="ECO:0000259" key="2">
    <source>
        <dbReference type="Pfam" id="PF14611"/>
    </source>
</evidence>
<feature type="domain" description="SLS1 C-terminal" evidence="4">
    <location>
        <begin position="531"/>
        <end position="830"/>
    </location>
</feature>
<dbReference type="Proteomes" id="UP001338125">
    <property type="component" value="Unassembled WGS sequence"/>
</dbReference>